<dbReference type="KEGG" id="parb:CJU94_36505"/>
<keyword evidence="7" id="KW-0614">Plasmid</keyword>
<protein>
    <submittedName>
        <fullName evidence="7">Cu(I)-responsive transcriptional regulator</fullName>
    </submittedName>
</protein>
<dbReference type="CDD" id="cd01108">
    <property type="entry name" value="HTH_CueR"/>
    <property type="match status" value="1"/>
</dbReference>
<dbReference type="SUPFAM" id="SSF46955">
    <property type="entry name" value="Putative DNA-binding domain"/>
    <property type="match status" value="1"/>
</dbReference>
<proteinExistence type="predicted"/>
<name>A0A248VXF1_9BURK</name>
<keyword evidence="8" id="KW-1185">Reference proteome</keyword>
<keyword evidence="3" id="KW-0805">Transcription regulation</keyword>
<dbReference type="Pfam" id="PF09278">
    <property type="entry name" value="MerR-DNA-bind"/>
    <property type="match status" value="1"/>
</dbReference>
<dbReference type="PANTHER" id="PTHR30204">
    <property type="entry name" value="REDOX-CYCLING DRUG-SENSING TRANSCRIPTIONAL ACTIVATOR SOXR"/>
    <property type="match status" value="1"/>
</dbReference>
<reference evidence="7 8" key="1">
    <citation type="submission" date="2017-08" db="EMBL/GenBank/DDBJ databases">
        <title>Identification and genetic characteristics of simultaneous BTEX- and naphthalene-degrading Paraburkholderia sp. BN5 isolated from petroleum-contaminated soil.</title>
        <authorList>
            <person name="Lee Y."/>
            <person name="Jeon C.O."/>
        </authorList>
    </citation>
    <scope>NUCLEOTIDE SEQUENCE [LARGE SCALE GENOMIC DNA]</scope>
    <source>
        <strain evidence="7 8">BN5</strain>
        <plasmid evidence="7 8">pBN2</plasmid>
    </source>
</reference>
<evidence type="ECO:0000313" key="7">
    <source>
        <dbReference type="EMBL" id="ASW03701.1"/>
    </source>
</evidence>
<dbReference type="GO" id="GO:0045893">
    <property type="term" value="P:positive regulation of DNA-templated transcription"/>
    <property type="evidence" value="ECO:0007669"/>
    <property type="project" value="InterPro"/>
</dbReference>
<organism evidence="7 8">
    <name type="scientific">Paraburkholderia aromaticivorans</name>
    <dbReference type="NCBI Taxonomy" id="2026199"/>
    <lineage>
        <taxon>Bacteria</taxon>
        <taxon>Pseudomonadati</taxon>
        <taxon>Pseudomonadota</taxon>
        <taxon>Betaproteobacteria</taxon>
        <taxon>Burkholderiales</taxon>
        <taxon>Burkholderiaceae</taxon>
        <taxon>Paraburkholderia</taxon>
    </lineage>
</organism>
<dbReference type="GO" id="GO:0003700">
    <property type="term" value="F:DNA-binding transcription factor activity"/>
    <property type="evidence" value="ECO:0007669"/>
    <property type="project" value="InterPro"/>
</dbReference>
<evidence type="ECO:0000256" key="4">
    <source>
        <dbReference type="ARBA" id="ARBA00023125"/>
    </source>
</evidence>
<keyword evidence="5" id="KW-0804">Transcription</keyword>
<dbReference type="InterPro" id="IPR000551">
    <property type="entry name" value="MerR-type_HTH_dom"/>
</dbReference>
<dbReference type="Gene3D" id="1.10.1660.10">
    <property type="match status" value="1"/>
</dbReference>
<dbReference type="GO" id="GO:0005737">
    <property type="term" value="C:cytoplasm"/>
    <property type="evidence" value="ECO:0007669"/>
    <property type="project" value="UniProtKB-SubCell"/>
</dbReference>
<dbReference type="SMART" id="SM00422">
    <property type="entry name" value="HTH_MERR"/>
    <property type="match status" value="1"/>
</dbReference>
<gene>
    <name evidence="7" type="primary">cueR</name>
    <name evidence="7" type="ORF">CJU94_36505</name>
</gene>
<sequence length="131" mass="15083">MNIGEAARSSGVSAKMIRYYEQAKLIQTAARTESSYRVYTHKDVEVLRFVHQARRLGFSMKQISTLLGLWEDRNRPSREVKLLAQAHIKELGQRIQDLTEMRDTLQYLAGHCRGDSRPDCPILEGLVRQSH</sequence>
<dbReference type="InterPro" id="IPR015358">
    <property type="entry name" value="Tscrpt_reg_MerR_DNA-bd"/>
</dbReference>
<evidence type="ECO:0000313" key="8">
    <source>
        <dbReference type="Proteomes" id="UP000215158"/>
    </source>
</evidence>
<dbReference type="InterPro" id="IPR011789">
    <property type="entry name" value="CueR"/>
</dbReference>
<dbReference type="InterPro" id="IPR047057">
    <property type="entry name" value="MerR_fam"/>
</dbReference>
<dbReference type="PANTHER" id="PTHR30204:SF94">
    <property type="entry name" value="HEAVY METAL-DEPENDENT TRANSCRIPTIONAL REGULATOR HI_0293-RELATED"/>
    <property type="match status" value="1"/>
</dbReference>
<evidence type="ECO:0000256" key="3">
    <source>
        <dbReference type="ARBA" id="ARBA00023015"/>
    </source>
</evidence>
<dbReference type="PROSITE" id="PS50937">
    <property type="entry name" value="HTH_MERR_2"/>
    <property type="match status" value="1"/>
</dbReference>
<dbReference type="AlphaFoldDB" id="A0A248VXF1"/>
<dbReference type="GO" id="GO:0003677">
    <property type="term" value="F:DNA binding"/>
    <property type="evidence" value="ECO:0007669"/>
    <property type="project" value="UniProtKB-KW"/>
</dbReference>
<dbReference type="RefSeq" id="WP_011875649.1">
    <property type="nucleotide sequence ID" value="NZ_CP022992.1"/>
</dbReference>
<evidence type="ECO:0000259" key="6">
    <source>
        <dbReference type="PROSITE" id="PS50937"/>
    </source>
</evidence>
<feature type="domain" description="HTH merR-type" evidence="6">
    <location>
        <begin position="1"/>
        <end position="69"/>
    </location>
</feature>
<dbReference type="NCBIfam" id="TIGR02044">
    <property type="entry name" value="CueR"/>
    <property type="match status" value="1"/>
</dbReference>
<comment type="subcellular location">
    <subcellularLocation>
        <location evidence="1">Cytoplasm</location>
    </subcellularLocation>
</comment>
<dbReference type="PRINTS" id="PR00040">
    <property type="entry name" value="HTHMERR"/>
</dbReference>
<geneLocation type="plasmid" evidence="7 8">
    <name>pBN2</name>
</geneLocation>
<dbReference type="EMBL" id="CP022992">
    <property type="protein sequence ID" value="ASW03701.1"/>
    <property type="molecule type" value="Genomic_DNA"/>
</dbReference>
<keyword evidence="4" id="KW-0238">DNA-binding</keyword>
<evidence type="ECO:0000256" key="5">
    <source>
        <dbReference type="ARBA" id="ARBA00023163"/>
    </source>
</evidence>
<dbReference type="InterPro" id="IPR009061">
    <property type="entry name" value="DNA-bd_dom_put_sf"/>
</dbReference>
<dbReference type="OrthoDB" id="9808480at2"/>
<keyword evidence="2" id="KW-0963">Cytoplasm</keyword>
<dbReference type="Pfam" id="PF00376">
    <property type="entry name" value="MerR"/>
    <property type="match status" value="1"/>
</dbReference>
<dbReference type="Proteomes" id="UP000215158">
    <property type="component" value="Plasmid pBN2"/>
</dbReference>
<evidence type="ECO:0000256" key="2">
    <source>
        <dbReference type="ARBA" id="ARBA00022490"/>
    </source>
</evidence>
<accession>A0A248VXF1</accession>
<dbReference type="GO" id="GO:0005507">
    <property type="term" value="F:copper ion binding"/>
    <property type="evidence" value="ECO:0007669"/>
    <property type="project" value="InterPro"/>
</dbReference>
<evidence type="ECO:0000256" key="1">
    <source>
        <dbReference type="ARBA" id="ARBA00004496"/>
    </source>
</evidence>